<dbReference type="Proteomes" id="UP001172457">
    <property type="component" value="Chromosome 1"/>
</dbReference>
<feature type="compositionally biased region" description="Basic and acidic residues" evidence="1">
    <location>
        <begin position="7"/>
        <end position="16"/>
    </location>
</feature>
<sequence length="75" mass="8521">MQNPRTVHQEVAPRRPSDRRHPRCRRPGRRPIGGGLRSDTAEALHPWHQMGDDNIKAPNDFFGIRGARGGDCDNR</sequence>
<proteinExistence type="predicted"/>
<dbReference type="EMBL" id="JARYMX010000001">
    <property type="protein sequence ID" value="KAJ9565871.1"/>
    <property type="molecule type" value="Genomic_DNA"/>
</dbReference>
<dbReference type="AlphaFoldDB" id="A0AA38U2B1"/>
<reference evidence="2" key="1">
    <citation type="submission" date="2023-03" db="EMBL/GenBank/DDBJ databases">
        <title>Chromosome-scale reference genome and RAD-based genetic map of yellow starthistle (Centaurea solstitialis) reveal putative structural variation and QTLs associated with invader traits.</title>
        <authorList>
            <person name="Reatini B."/>
            <person name="Cang F.A."/>
            <person name="Jiang Q."/>
            <person name="Mckibben M.T.W."/>
            <person name="Barker M.S."/>
            <person name="Rieseberg L.H."/>
            <person name="Dlugosch K.M."/>
        </authorList>
    </citation>
    <scope>NUCLEOTIDE SEQUENCE</scope>
    <source>
        <strain evidence="2">CAN-66</strain>
        <tissue evidence="2">Leaf</tissue>
    </source>
</reference>
<organism evidence="2 3">
    <name type="scientific">Centaurea solstitialis</name>
    <name type="common">yellow star-thistle</name>
    <dbReference type="NCBI Taxonomy" id="347529"/>
    <lineage>
        <taxon>Eukaryota</taxon>
        <taxon>Viridiplantae</taxon>
        <taxon>Streptophyta</taxon>
        <taxon>Embryophyta</taxon>
        <taxon>Tracheophyta</taxon>
        <taxon>Spermatophyta</taxon>
        <taxon>Magnoliopsida</taxon>
        <taxon>eudicotyledons</taxon>
        <taxon>Gunneridae</taxon>
        <taxon>Pentapetalae</taxon>
        <taxon>asterids</taxon>
        <taxon>campanulids</taxon>
        <taxon>Asterales</taxon>
        <taxon>Asteraceae</taxon>
        <taxon>Carduoideae</taxon>
        <taxon>Cardueae</taxon>
        <taxon>Centaureinae</taxon>
        <taxon>Centaurea</taxon>
    </lineage>
</organism>
<protein>
    <submittedName>
        <fullName evidence="2">Uncharacterized protein</fullName>
    </submittedName>
</protein>
<feature type="region of interest" description="Disordered" evidence="1">
    <location>
        <begin position="1"/>
        <end position="39"/>
    </location>
</feature>
<gene>
    <name evidence="2" type="ORF">OSB04_001837</name>
</gene>
<evidence type="ECO:0000256" key="1">
    <source>
        <dbReference type="SAM" id="MobiDB-lite"/>
    </source>
</evidence>
<evidence type="ECO:0000313" key="2">
    <source>
        <dbReference type="EMBL" id="KAJ9565871.1"/>
    </source>
</evidence>
<comment type="caution">
    <text evidence="2">The sequence shown here is derived from an EMBL/GenBank/DDBJ whole genome shotgun (WGS) entry which is preliminary data.</text>
</comment>
<feature type="compositionally biased region" description="Basic residues" evidence="1">
    <location>
        <begin position="17"/>
        <end position="29"/>
    </location>
</feature>
<accession>A0AA38U2B1</accession>
<keyword evidence="3" id="KW-1185">Reference proteome</keyword>
<name>A0AA38U2B1_9ASTR</name>
<evidence type="ECO:0000313" key="3">
    <source>
        <dbReference type="Proteomes" id="UP001172457"/>
    </source>
</evidence>